<feature type="region of interest" description="Disordered" evidence="9">
    <location>
        <begin position="229"/>
        <end position="249"/>
    </location>
</feature>
<evidence type="ECO:0000256" key="3">
    <source>
        <dbReference type="ARBA" id="ARBA00022692"/>
    </source>
</evidence>
<feature type="region of interest" description="Disordered" evidence="9">
    <location>
        <begin position="1"/>
        <end position="79"/>
    </location>
</feature>
<evidence type="ECO:0000256" key="7">
    <source>
        <dbReference type="ARBA" id="ARBA00023170"/>
    </source>
</evidence>
<dbReference type="PANTHER" id="PTHR22750">
    <property type="entry name" value="G-PROTEIN COUPLED RECEPTOR"/>
    <property type="match status" value="1"/>
</dbReference>
<protein>
    <recommendedName>
        <fullName evidence="10">G-protein coupled receptors family 1 profile domain-containing protein</fullName>
    </recommendedName>
</protein>
<evidence type="ECO:0000256" key="8">
    <source>
        <dbReference type="ARBA" id="ARBA00023224"/>
    </source>
</evidence>
<organism evidence="11 12">
    <name type="scientific">Anas platyrhynchos</name>
    <name type="common">Mallard</name>
    <name type="synonym">Anas boschas</name>
    <dbReference type="NCBI Taxonomy" id="8839"/>
    <lineage>
        <taxon>Eukaryota</taxon>
        <taxon>Metazoa</taxon>
        <taxon>Chordata</taxon>
        <taxon>Craniata</taxon>
        <taxon>Vertebrata</taxon>
        <taxon>Euteleostomi</taxon>
        <taxon>Archelosauria</taxon>
        <taxon>Archosauria</taxon>
        <taxon>Dinosauria</taxon>
        <taxon>Saurischia</taxon>
        <taxon>Theropoda</taxon>
        <taxon>Coelurosauria</taxon>
        <taxon>Aves</taxon>
        <taxon>Neognathae</taxon>
        <taxon>Galloanserae</taxon>
        <taxon>Anseriformes</taxon>
        <taxon>Anatidae</taxon>
        <taxon>Anatinae</taxon>
        <taxon>Anas</taxon>
    </lineage>
</organism>
<keyword evidence="3" id="KW-0812">Transmembrane</keyword>
<dbReference type="GO" id="GO:0005886">
    <property type="term" value="C:plasma membrane"/>
    <property type="evidence" value="ECO:0007669"/>
    <property type="project" value="UniProtKB-SubCell"/>
</dbReference>
<evidence type="ECO:0000256" key="2">
    <source>
        <dbReference type="ARBA" id="ARBA00022475"/>
    </source>
</evidence>
<accession>A0A8B9R322</accession>
<evidence type="ECO:0000256" key="5">
    <source>
        <dbReference type="ARBA" id="ARBA00023040"/>
    </source>
</evidence>
<sequence length="442" mass="45158">MLHGPGALGGPWQPPQQQQQRLPGLGTASVPSAWPSAAAAAAAAGGGPVPATPGGGGGGGDGDGGGGGAGGGGAPAGGGVGGPVSPWDIALCATGTAVAAENALVLAVLFYTPSLRAPTFVLIGSLALADLLAGLGLVGNFAVRYLLRPPSEAAGAGGGGAAAGRLLRLGLQPAGHHGGPLPVPLQRAHLPQRAHPGLHLRHGAADVGPVPGRGAAAAAGLELPAGAQRLQRAAPRHQGQRGRAGRGLPAALRPDAAALPADLQDRLPARPADRRAAPVHRHGAGHLHPQRALHALAHPRHLRPVLDPPGHLLAGGRLQLPRRLHLLPGAARHLQLPHQPHHLRLPQPRHPEVALAGLLRLRPLRLLLQAKDVQRRVRSSLARLFFLLLLLSPSAIHVSHREEPPPLSPQPRPAHLAPWAGGQKGKRKKGEGKKKKIEEKKN</sequence>
<keyword evidence="8" id="KW-0807">Transducer</keyword>
<name>A0A8B9R322_ANAPL</name>
<keyword evidence="4" id="KW-1133">Transmembrane helix</keyword>
<feature type="compositionally biased region" description="Basic residues" evidence="9">
    <location>
        <begin position="424"/>
        <end position="435"/>
    </location>
</feature>
<dbReference type="GO" id="GO:0004930">
    <property type="term" value="F:G protein-coupled receptor activity"/>
    <property type="evidence" value="ECO:0007669"/>
    <property type="project" value="UniProtKB-KW"/>
</dbReference>
<evidence type="ECO:0000313" key="11">
    <source>
        <dbReference type="Ensembl" id="ENSAPLP00020005114.1"/>
    </source>
</evidence>
<dbReference type="Proteomes" id="UP000694400">
    <property type="component" value="Chromosome 11"/>
</dbReference>
<evidence type="ECO:0000256" key="6">
    <source>
        <dbReference type="ARBA" id="ARBA00023136"/>
    </source>
</evidence>
<dbReference type="Gene3D" id="1.20.1070.10">
    <property type="entry name" value="Rhodopsin 7-helix transmembrane proteins"/>
    <property type="match status" value="1"/>
</dbReference>
<comment type="subcellular location">
    <subcellularLocation>
        <location evidence="1">Cell membrane</location>
        <topology evidence="1">Multi-pass membrane protein</topology>
    </subcellularLocation>
</comment>
<reference evidence="11" key="1">
    <citation type="submission" date="2019-08" db="EMBL/GenBank/DDBJ databases">
        <title>Three high-quality genomes provides insights into domestication of ducks.</title>
        <authorList>
            <person name="Hou Z.C."/>
            <person name="Zhu F."/>
            <person name="Yin Z.T."/>
            <person name="Zhang F."/>
        </authorList>
    </citation>
    <scope>NUCLEOTIDE SEQUENCE [LARGE SCALE GENOMIC DNA]</scope>
</reference>
<keyword evidence="2" id="KW-1003">Cell membrane</keyword>
<dbReference type="AlphaFoldDB" id="A0A8B9R322"/>
<dbReference type="Ensembl" id="ENSAPLT00020005508.1">
    <property type="protein sequence ID" value="ENSAPLP00020005114.1"/>
    <property type="gene ID" value="ENSAPLG00020003770.1"/>
</dbReference>
<feature type="compositionally biased region" description="Low complexity" evidence="9">
    <location>
        <begin position="15"/>
        <end position="43"/>
    </location>
</feature>
<feature type="compositionally biased region" description="Basic residues" evidence="9">
    <location>
        <begin position="234"/>
        <end position="244"/>
    </location>
</feature>
<keyword evidence="5" id="KW-0297">G-protein coupled receptor</keyword>
<dbReference type="SUPFAM" id="SSF81321">
    <property type="entry name" value="Family A G protein-coupled receptor-like"/>
    <property type="match status" value="1"/>
</dbReference>
<dbReference type="PROSITE" id="PS50262">
    <property type="entry name" value="G_PROTEIN_RECEP_F1_2"/>
    <property type="match status" value="1"/>
</dbReference>
<dbReference type="InterPro" id="IPR017452">
    <property type="entry name" value="GPCR_Rhodpsn_7TM"/>
</dbReference>
<feature type="domain" description="G-protein coupled receptors family 1 profile" evidence="10">
    <location>
        <begin position="101"/>
        <end position="135"/>
    </location>
</feature>
<reference evidence="11" key="2">
    <citation type="submission" date="2025-08" db="UniProtKB">
        <authorList>
            <consortium name="Ensembl"/>
        </authorList>
    </citation>
    <scope>IDENTIFICATION</scope>
</reference>
<keyword evidence="6" id="KW-0472">Membrane</keyword>
<feature type="compositionally biased region" description="Gly residues" evidence="9">
    <location>
        <begin position="44"/>
        <end position="79"/>
    </location>
</feature>
<evidence type="ECO:0000256" key="1">
    <source>
        <dbReference type="ARBA" id="ARBA00004651"/>
    </source>
</evidence>
<feature type="region of interest" description="Disordered" evidence="9">
    <location>
        <begin position="399"/>
        <end position="442"/>
    </location>
</feature>
<proteinExistence type="predicted"/>
<evidence type="ECO:0000256" key="4">
    <source>
        <dbReference type="ARBA" id="ARBA00022989"/>
    </source>
</evidence>
<keyword evidence="7" id="KW-0675">Receptor</keyword>
<reference evidence="11" key="3">
    <citation type="submission" date="2025-09" db="UniProtKB">
        <authorList>
            <consortium name="Ensembl"/>
        </authorList>
    </citation>
    <scope>IDENTIFICATION</scope>
</reference>
<evidence type="ECO:0000313" key="12">
    <source>
        <dbReference type="Proteomes" id="UP000694400"/>
    </source>
</evidence>
<evidence type="ECO:0000256" key="9">
    <source>
        <dbReference type="SAM" id="MobiDB-lite"/>
    </source>
</evidence>
<evidence type="ECO:0000259" key="10">
    <source>
        <dbReference type="PROSITE" id="PS50262"/>
    </source>
</evidence>